<protein>
    <recommendedName>
        <fullName evidence="3">IPT/TIG domain-containing protein</fullName>
    </recommendedName>
</protein>
<reference evidence="4 5" key="1">
    <citation type="submission" date="2015-12" db="EMBL/GenBank/DDBJ databases">
        <title>Dictyostelia acquired genes for synthesis and detection of signals that induce cell-type specialization by lateral gene transfer from prokaryotes.</title>
        <authorList>
            <person name="Gloeckner G."/>
            <person name="Schaap P."/>
        </authorList>
    </citation>
    <scope>NUCLEOTIDE SEQUENCE [LARGE SCALE GENOMIC DNA]</scope>
    <source>
        <strain evidence="4 5">TK</strain>
    </source>
</reference>
<gene>
    <name evidence="4" type="ORF">DLAC_01367</name>
</gene>
<keyword evidence="5" id="KW-1185">Reference proteome</keyword>
<dbReference type="InterPro" id="IPR014756">
    <property type="entry name" value="Ig_E-set"/>
</dbReference>
<proteinExistence type="predicted"/>
<keyword evidence="1" id="KW-0472">Membrane</keyword>
<evidence type="ECO:0000313" key="4">
    <source>
        <dbReference type="EMBL" id="KYR02523.1"/>
    </source>
</evidence>
<evidence type="ECO:0000256" key="1">
    <source>
        <dbReference type="SAM" id="Phobius"/>
    </source>
</evidence>
<sequence>MYKIIYFFIFVLVNIQCFIKINISAAETPNILSVSQLITFNGNSQLLVKYDGIINNFSRATINFNGIKTIVPIDDNNSMIVPISDHFMNDYIYFELPANTTSNRYIVQLTPFISNINGESFNDKGGPITIQGQFLNRMRYNDTFTDLSIKNHLNNTICDSIVFSDNSIICDHFPIELPGNLTVIVTIDSKESNVYSNKVKFITFDKSQEKENRKWIIPLIVLSCTFIIIWIFFSDNLFILIVKKFSKNVHDNDDLESDLNLKTQQQQQVNQYILDLITPHPSNSNLSLHLQKSQSENITIPENQLSTC</sequence>
<accession>A0A152A8I6</accession>
<dbReference type="Pfam" id="PF01833">
    <property type="entry name" value="TIG"/>
    <property type="match status" value="1"/>
</dbReference>
<dbReference type="EMBL" id="LODT01000004">
    <property type="protein sequence ID" value="KYR02523.1"/>
    <property type="molecule type" value="Genomic_DNA"/>
</dbReference>
<evidence type="ECO:0000313" key="5">
    <source>
        <dbReference type="Proteomes" id="UP000076078"/>
    </source>
</evidence>
<comment type="caution">
    <text evidence="4">The sequence shown here is derived from an EMBL/GenBank/DDBJ whole genome shotgun (WGS) entry which is preliminary data.</text>
</comment>
<dbReference type="InterPro" id="IPR002909">
    <property type="entry name" value="IPT_dom"/>
</dbReference>
<dbReference type="InParanoid" id="A0A152A8I6"/>
<keyword evidence="1" id="KW-0812">Transmembrane</keyword>
<dbReference type="AlphaFoldDB" id="A0A152A8I6"/>
<feature type="signal peptide" evidence="2">
    <location>
        <begin position="1"/>
        <end position="26"/>
    </location>
</feature>
<feature type="chain" id="PRO_5007593652" description="IPT/TIG domain-containing protein" evidence="2">
    <location>
        <begin position="27"/>
        <end position="308"/>
    </location>
</feature>
<name>A0A152A8I6_TIELA</name>
<organism evidence="4 5">
    <name type="scientific">Tieghemostelium lacteum</name>
    <name type="common">Slime mold</name>
    <name type="synonym">Dictyostelium lacteum</name>
    <dbReference type="NCBI Taxonomy" id="361077"/>
    <lineage>
        <taxon>Eukaryota</taxon>
        <taxon>Amoebozoa</taxon>
        <taxon>Evosea</taxon>
        <taxon>Eumycetozoa</taxon>
        <taxon>Dictyostelia</taxon>
        <taxon>Dictyosteliales</taxon>
        <taxon>Raperosteliaceae</taxon>
        <taxon>Tieghemostelium</taxon>
    </lineage>
</organism>
<keyword evidence="1" id="KW-1133">Transmembrane helix</keyword>
<keyword evidence="2" id="KW-0732">Signal</keyword>
<evidence type="ECO:0000259" key="3">
    <source>
        <dbReference type="Pfam" id="PF01833"/>
    </source>
</evidence>
<dbReference type="Proteomes" id="UP000076078">
    <property type="component" value="Unassembled WGS sequence"/>
</dbReference>
<dbReference type="SUPFAM" id="SSF81296">
    <property type="entry name" value="E set domains"/>
    <property type="match status" value="1"/>
</dbReference>
<feature type="transmembrane region" description="Helical" evidence="1">
    <location>
        <begin position="215"/>
        <end position="242"/>
    </location>
</feature>
<evidence type="ECO:0000256" key="2">
    <source>
        <dbReference type="SAM" id="SignalP"/>
    </source>
</evidence>
<feature type="domain" description="IPT/TIG" evidence="3">
    <location>
        <begin position="111"/>
        <end position="201"/>
    </location>
</feature>